<feature type="domain" description="Glycosyltransferase N-terminal" evidence="5">
    <location>
        <begin position="42"/>
        <end position="74"/>
    </location>
</feature>
<dbReference type="GO" id="GO:0080044">
    <property type="term" value="F:quercetin 7-O-glucosyltransferase activity"/>
    <property type="evidence" value="ECO:0007669"/>
    <property type="project" value="TreeGrafter"/>
</dbReference>
<sequence>MGAIRNSQSSTPPLSPAALSFPNVAVMGAEAEHVMPVHPAAAVVLVPFPAQGHVSPMLRLARALAARGVAATVAVPDFVHRRIVGACGQAGCGYAPGVELASIDSGVPDDGDGEPPGFASIGHAMEHRMPASLEEMLTAPRRGGVVCLIADVLASWAVPVAARCGVPAVGFWPAMLATYSVVASIPELIDKGLISDSGIPIWTKRLNNGDEQKVNGDHHQIGDGLHVLPAELELSTAELPWLVGNAACQKSRFTFWLRTMERAKGLRAILVNTFPGEVVGDDSGGSEHLHESTVLRILQVGPLPTDGGFGCRTKGDLLRDSPSTKNPSIWQADETCMEWLDQQGERSVVYISFGSWVPSIGRDAINELALGLEATGRPFLWALKDEPSWREGLPSPYAAAVAGRGKIVGWAPQEDVLRHEAVGCYLTHCGWNSTLEAIQHGVRLLCYPVSGDQFINCAYIVKMWGTGIRLWSPKRGVVEDCVKRVMEGEEGRRMQEKVDELRQRVMMGEARCAAKINLDSFVDGIMRDELVLGQL</sequence>
<evidence type="ECO:0000256" key="4">
    <source>
        <dbReference type="RuleBase" id="RU362057"/>
    </source>
</evidence>
<dbReference type="CDD" id="cd03784">
    <property type="entry name" value="GT1_Gtf-like"/>
    <property type="match status" value="1"/>
</dbReference>
<dbReference type="SUPFAM" id="SSF53756">
    <property type="entry name" value="UDP-Glycosyltransferase/glycogen phosphorylase"/>
    <property type="match status" value="1"/>
</dbReference>
<dbReference type="EMBL" id="CM008046">
    <property type="protein sequence ID" value="PVH66699.1"/>
    <property type="molecule type" value="Genomic_DNA"/>
</dbReference>
<dbReference type="GO" id="GO:0080043">
    <property type="term" value="F:quercetin 3-O-glucosyltransferase activity"/>
    <property type="evidence" value="ECO:0007669"/>
    <property type="project" value="TreeGrafter"/>
</dbReference>
<evidence type="ECO:0000256" key="3">
    <source>
        <dbReference type="RuleBase" id="RU003718"/>
    </source>
</evidence>
<dbReference type="PANTHER" id="PTHR11926:SF1402">
    <property type="entry name" value="GLYCOSYLTRANSFERASE"/>
    <property type="match status" value="1"/>
</dbReference>
<dbReference type="InterPro" id="IPR002213">
    <property type="entry name" value="UDP_glucos_trans"/>
</dbReference>
<dbReference type="Proteomes" id="UP000243499">
    <property type="component" value="Chromosome 1"/>
</dbReference>
<name>A0A2T8KX42_9POAL</name>
<comment type="similarity">
    <text evidence="1 3">Belongs to the UDP-glycosyltransferase family.</text>
</comment>
<dbReference type="EC" id="2.4.1.-" evidence="4"/>
<dbReference type="Gramene" id="PVH66699">
    <property type="protein sequence ID" value="PVH66699"/>
    <property type="gene ID" value="PAHAL_1G318800"/>
</dbReference>
<gene>
    <name evidence="6" type="ORF">PAHAL_1G318800</name>
</gene>
<dbReference type="Pfam" id="PF00201">
    <property type="entry name" value="UDPGT"/>
    <property type="match status" value="1"/>
</dbReference>
<dbReference type="AlphaFoldDB" id="A0A2T8KX42"/>
<dbReference type="PANTHER" id="PTHR11926">
    <property type="entry name" value="GLUCOSYL/GLUCURONOSYL TRANSFERASES"/>
    <property type="match status" value="1"/>
</dbReference>
<evidence type="ECO:0000259" key="5">
    <source>
        <dbReference type="Pfam" id="PF26168"/>
    </source>
</evidence>
<keyword evidence="2 3" id="KW-0808">Transferase</keyword>
<proteinExistence type="inferred from homology"/>
<dbReference type="FunFam" id="3.40.50.2000:FF:000122">
    <property type="entry name" value="Glycosyltransferase"/>
    <property type="match status" value="1"/>
</dbReference>
<evidence type="ECO:0000256" key="2">
    <source>
        <dbReference type="ARBA" id="ARBA00022679"/>
    </source>
</evidence>
<dbReference type="Gene3D" id="3.40.50.2000">
    <property type="entry name" value="Glycogen Phosphorylase B"/>
    <property type="match status" value="2"/>
</dbReference>
<evidence type="ECO:0000256" key="1">
    <source>
        <dbReference type="ARBA" id="ARBA00009995"/>
    </source>
</evidence>
<keyword evidence="3" id="KW-0328">Glycosyltransferase</keyword>
<organism evidence="6">
    <name type="scientific">Panicum hallii</name>
    <dbReference type="NCBI Taxonomy" id="206008"/>
    <lineage>
        <taxon>Eukaryota</taxon>
        <taxon>Viridiplantae</taxon>
        <taxon>Streptophyta</taxon>
        <taxon>Embryophyta</taxon>
        <taxon>Tracheophyta</taxon>
        <taxon>Spermatophyta</taxon>
        <taxon>Magnoliopsida</taxon>
        <taxon>Liliopsida</taxon>
        <taxon>Poales</taxon>
        <taxon>Poaceae</taxon>
        <taxon>PACMAD clade</taxon>
        <taxon>Panicoideae</taxon>
        <taxon>Panicodae</taxon>
        <taxon>Paniceae</taxon>
        <taxon>Panicinae</taxon>
        <taxon>Panicum</taxon>
        <taxon>Panicum sect. Panicum</taxon>
    </lineage>
</organism>
<evidence type="ECO:0000313" key="6">
    <source>
        <dbReference type="EMBL" id="PVH66699.1"/>
    </source>
</evidence>
<dbReference type="InterPro" id="IPR058980">
    <property type="entry name" value="Glyco_transf_N"/>
</dbReference>
<accession>A0A2T8KX42</accession>
<protein>
    <recommendedName>
        <fullName evidence="4">Glycosyltransferase</fullName>
        <ecNumber evidence="4">2.4.1.-</ecNumber>
    </recommendedName>
</protein>
<dbReference type="InterPro" id="IPR035595">
    <property type="entry name" value="UDP_glycos_trans_CS"/>
</dbReference>
<dbReference type="Pfam" id="PF26168">
    <property type="entry name" value="Glyco_transf_N"/>
    <property type="match status" value="1"/>
</dbReference>
<dbReference type="PROSITE" id="PS00375">
    <property type="entry name" value="UDPGT"/>
    <property type="match status" value="1"/>
</dbReference>
<reference evidence="6" key="1">
    <citation type="submission" date="2018-04" db="EMBL/GenBank/DDBJ databases">
        <title>WGS assembly of Panicum hallii.</title>
        <authorList>
            <person name="Lovell J."/>
            <person name="Jenkins J."/>
            <person name="Lowry D."/>
            <person name="Mamidi S."/>
            <person name="Sreedasyam A."/>
            <person name="Weng X."/>
            <person name="Barry K."/>
            <person name="Bonette J."/>
            <person name="Campitelli B."/>
            <person name="Daum C."/>
            <person name="Gordon S."/>
            <person name="Gould B."/>
            <person name="Lipzen A."/>
            <person name="Macqueen A."/>
            <person name="Palacio-Mejia J."/>
            <person name="Plott C."/>
            <person name="Shakirov E."/>
            <person name="Shu S."/>
            <person name="Yoshinaga Y."/>
            <person name="Zane M."/>
            <person name="Rokhsar D."/>
            <person name="Grimwood J."/>
            <person name="Schmutz J."/>
            <person name="Juenger T."/>
        </authorList>
    </citation>
    <scope>NUCLEOTIDE SEQUENCE [LARGE SCALE GENOMIC DNA]</scope>
    <source>
        <strain evidence="6">FIL2</strain>
    </source>
</reference>